<dbReference type="SUPFAM" id="SSF50685">
    <property type="entry name" value="Barwin-like endoglucanases"/>
    <property type="match status" value="1"/>
</dbReference>
<gene>
    <name evidence="5" type="ORF">K435DRAFT_780390</name>
</gene>
<evidence type="ECO:0000256" key="1">
    <source>
        <dbReference type="ARBA" id="ARBA00004613"/>
    </source>
</evidence>
<dbReference type="Gene3D" id="2.40.40.10">
    <property type="entry name" value="RlpA-like domain"/>
    <property type="match status" value="1"/>
</dbReference>
<dbReference type="GO" id="GO:0005576">
    <property type="term" value="C:extracellular region"/>
    <property type="evidence" value="ECO:0007669"/>
    <property type="project" value="UniProtKB-SubCell"/>
</dbReference>
<comment type="subcellular location">
    <subcellularLocation>
        <location evidence="1">Secreted</location>
    </subcellularLocation>
</comment>
<organism evidence="5 6">
    <name type="scientific">Dendrothele bispora (strain CBS 962.96)</name>
    <dbReference type="NCBI Taxonomy" id="1314807"/>
    <lineage>
        <taxon>Eukaryota</taxon>
        <taxon>Fungi</taxon>
        <taxon>Dikarya</taxon>
        <taxon>Basidiomycota</taxon>
        <taxon>Agaricomycotina</taxon>
        <taxon>Agaricomycetes</taxon>
        <taxon>Agaricomycetidae</taxon>
        <taxon>Agaricales</taxon>
        <taxon>Agaricales incertae sedis</taxon>
        <taxon>Dendrothele</taxon>
    </lineage>
</organism>
<comment type="similarity">
    <text evidence="2">Belongs to the cerato-platanin family.</text>
</comment>
<evidence type="ECO:0000313" key="6">
    <source>
        <dbReference type="Proteomes" id="UP000297245"/>
    </source>
</evidence>
<dbReference type="InterPro" id="IPR010829">
    <property type="entry name" value="Cerato-platanin"/>
</dbReference>
<protein>
    <submittedName>
        <fullName evidence="5">Cerato-platanin</fullName>
    </submittedName>
</protein>
<dbReference type="InterPro" id="IPR036908">
    <property type="entry name" value="RlpA-like_sf"/>
</dbReference>
<dbReference type="Pfam" id="PF07249">
    <property type="entry name" value="Cerato-platanin"/>
    <property type="match status" value="1"/>
</dbReference>
<dbReference type="EMBL" id="ML179287">
    <property type="protein sequence ID" value="THU92134.1"/>
    <property type="molecule type" value="Genomic_DNA"/>
</dbReference>
<evidence type="ECO:0000256" key="4">
    <source>
        <dbReference type="SAM" id="SignalP"/>
    </source>
</evidence>
<dbReference type="Proteomes" id="UP000297245">
    <property type="component" value="Unassembled WGS sequence"/>
</dbReference>
<evidence type="ECO:0000313" key="5">
    <source>
        <dbReference type="EMBL" id="THU92134.1"/>
    </source>
</evidence>
<dbReference type="AlphaFoldDB" id="A0A4S8LRU3"/>
<proteinExistence type="inferred from homology"/>
<feature type="signal peptide" evidence="4">
    <location>
        <begin position="1"/>
        <end position="21"/>
    </location>
</feature>
<reference evidence="5 6" key="1">
    <citation type="journal article" date="2019" name="Nat. Ecol. Evol.">
        <title>Megaphylogeny resolves global patterns of mushroom evolution.</title>
        <authorList>
            <person name="Varga T."/>
            <person name="Krizsan K."/>
            <person name="Foldi C."/>
            <person name="Dima B."/>
            <person name="Sanchez-Garcia M."/>
            <person name="Sanchez-Ramirez S."/>
            <person name="Szollosi G.J."/>
            <person name="Szarkandi J.G."/>
            <person name="Papp V."/>
            <person name="Albert L."/>
            <person name="Andreopoulos W."/>
            <person name="Angelini C."/>
            <person name="Antonin V."/>
            <person name="Barry K.W."/>
            <person name="Bougher N.L."/>
            <person name="Buchanan P."/>
            <person name="Buyck B."/>
            <person name="Bense V."/>
            <person name="Catcheside P."/>
            <person name="Chovatia M."/>
            <person name="Cooper J."/>
            <person name="Damon W."/>
            <person name="Desjardin D."/>
            <person name="Finy P."/>
            <person name="Geml J."/>
            <person name="Haridas S."/>
            <person name="Hughes K."/>
            <person name="Justo A."/>
            <person name="Karasinski D."/>
            <person name="Kautmanova I."/>
            <person name="Kiss B."/>
            <person name="Kocsube S."/>
            <person name="Kotiranta H."/>
            <person name="LaButti K.M."/>
            <person name="Lechner B.E."/>
            <person name="Liimatainen K."/>
            <person name="Lipzen A."/>
            <person name="Lukacs Z."/>
            <person name="Mihaltcheva S."/>
            <person name="Morgado L.N."/>
            <person name="Niskanen T."/>
            <person name="Noordeloos M.E."/>
            <person name="Ohm R.A."/>
            <person name="Ortiz-Santana B."/>
            <person name="Ovrebo C."/>
            <person name="Racz N."/>
            <person name="Riley R."/>
            <person name="Savchenko A."/>
            <person name="Shiryaev A."/>
            <person name="Soop K."/>
            <person name="Spirin V."/>
            <person name="Szebenyi C."/>
            <person name="Tomsovsky M."/>
            <person name="Tulloss R.E."/>
            <person name="Uehling J."/>
            <person name="Grigoriev I.V."/>
            <person name="Vagvolgyi C."/>
            <person name="Papp T."/>
            <person name="Martin F.M."/>
            <person name="Miettinen O."/>
            <person name="Hibbett D.S."/>
            <person name="Nagy L.G."/>
        </authorList>
    </citation>
    <scope>NUCLEOTIDE SEQUENCE [LARGE SCALE GENOMIC DNA]</scope>
    <source>
        <strain evidence="5 6">CBS 962.96</strain>
    </source>
</reference>
<evidence type="ECO:0000256" key="2">
    <source>
        <dbReference type="ARBA" id="ARBA00010421"/>
    </source>
</evidence>
<name>A0A4S8LRU3_DENBC</name>
<keyword evidence="3" id="KW-0964">Secreted</keyword>
<evidence type="ECO:0000256" key="3">
    <source>
        <dbReference type="ARBA" id="ARBA00022525"/>
    </source>
</evidence>
<keyword evidence="6" id="KW-1185">Reference proteome</keyword>
<accession>A0A4S8LRU3</accession>
<feature type="chain" id="PRO_5020399003" evidence="4">
    <location>
        <begin position="22"/>
        <end position="146"/>
    </location>
</feature>
<keyword evidence="4" id="KW-0732">Signal</keyword>
<dbReference type="OrthoDB" id="4898945at2759"/>
<sequence>MKFTTAAISVVALALSSTVSAVQLQFDNTYDDRGTPLTSVACSDGANGLITRFGWQTIGEIPSYPNIGAVDAIAGFNSPNCGTCWQVTFTDSNGVAHTENILGIDHAGSGFNVAQQAMDELTDGNAVAFGNVDVQAVQVDASACGI</sequence>
<dbReference type="CDD" id="cd22778">
    <property type="entry name" value="DPBB_CEPL-like"/>
    <property type="match status" value="1"/>
</dbReference>